<evidence type="ECO:0000256" key="3">
    <source>
        <dbReference type="ARBA" id="ARBA00022729"/>
    </source>
</evidence>
<organism evidence="7 8">
    <name type="scientific">Leucobacter denitrificans</name>
    <dbReference type="NCBI Taxonomy" id="683042"/>
    <lineage>
        <taxon>Bacteria</taxon>
        <taxon>Bacillati</taxon>
        <taxon>Actinomycetota</taxon>
        <taxon>Actinomycetes</taxon>
        <taxon>Micrococcales</taxon>
        <taxon>Microbacteriaceae</taxon>
        <taxon>Leucobacter</taxon>
    </lineage>
</organism>
<dbReference type="GO" id="GO:0006865">
    <property type="term" value="P:amino acid transport"/>
    <property type="evidence" value="ECO:0007669"/>
    <property type="project" value="UniProtKB-KW"/>
</dbReference>
<dbReference type="InterPro" id="IPR028081">
    <property type="entry name" value="Leu-bd"/>
</dbReference>
<protein>
    <submittedName>
        <fullName evidence="7">Branched-chain amino acid ABC transporter substrate-binding protein</fullName>
    </submittedName>
</protein>
<dbReference type="PANTHER" id="PTHR47151">
    <property type="entry name" value="LEU/ILE/VAL-BINDING ABC TRANSPORTER SUBUNIT"/>
    <property type="match status" value="1"/>
</dbReference>
<evidence type="ECO:0000256" key="1">
    <source>
        <dbReference type="ARBA" id="ARBA00010062"/>
    </source>
</evidence>
<dbReference type="Proteomes" id="UP000515934">
    <property type="component" value="Chromosome"/>
</dbReference>
<evidence type="ECO:0000313" key="7">
    <source>
        <dbReference type="EMBL" id="QNN62446.1"/>
    </source>
</evidence>
<evidence type="ECO:0000313" key="8">
    <source>
        <dbReference type="Proteomes" id="UP000515934"/>
    </source>
</evidence>
<gene>
    <name evidence="7" type="ORF">H9L06_09295</name>
</gene>
<accession>A0A7G9S3M1</accession>
<evidence type="ECO:0000256" key="5">
    <source>
        <dbReference type="SAM" id="SignalP"/>
    </source>
</evidence>
<feature type="chain" id="PRO_5028858531" evidence="5">
    <location>
        <begin position="35"/>
        <end position="394"/>
    </location>
</feature>
<keyword evidence="4" id="KW-0029">Amino-acid transport</keyword>
<keyword evidence="2" id="KW-0813">Transport</keyword>
<feature type="domain" description="Leucine-binding protein" evidence="6">
    <location>
        <begin position="46"/>
        <end position="376"/>
    </location>
</feature>
<dbReference type="PROSITE" id="PS51257">
    <property type="entry name" value="PROKAR_LIPOPROTEIN"/>
    <property type="match status" value="1"/>
</dbReference>
<proteinExistence type="inferred from homology"/>
<dbReference type="PANTHER" id="PTHR47151:SF2">
    <property type="entry name" value="AMINO ACID BINDING PROTEIN"/>
    <property type="match status" value="1"/>
</dbReference>
<keyword evidence="8" id="KW-1185">Reference proteome</keyword>
<dbReference type="PRINTS" id="PR00337">
    <property type="entry name" value="LEUILEVALBP"/>
</dbReference>
<dbReference type="AlphaFoldDB" id="A0A7G9S3M1"/>
<dbReference type="InterPro" id="IPR028082">
    <property type="entry name" value="Peripla_BP_I"/>
</dbReference>
<sequence length="394" mass="40158">MFSRSTKRLKRSAAIAAIAASAALVLSSCSGGLASGGDEGEEETGPIKIGMLAPFSGSEAAFGDYMKFGAQLAINEINADGGIDGRELELITEDDACDATASVAAAQKVVTAGVVASVGGYCSGATLPTLPIFAEANVPMVIPAANSNALVGQGAFMINGTGAQQAEAALTFAKQEGATRVAVLNDQTDYSKDLAVTFIGDAEADGSVEIVLDGAVNPADKDFSANVKSVTDSDPDFVFWTGYYQAGGLLARQLREAGYEGPLLVGDGTVDAQFAAIAGDGFTENVFGTFTKTPDMLEGADQWIADYQEVSGGADPGPYSIQAYDAVRVVAQGMKDAGTTEGTAVHEAIGAIDGLELSSGPLKFTDEGTLTGGGFVIVTVGPEGDFILHDDLQG</sequence>
<name>A0A7G9S3M1_9MICO</name>
<reference evidence="7 8" key="1">
    <citation type="submission" date="2020-08" db="EMBL/GenBank/DDBJ databases">
        <title>Genome sequence of Leucobacter denitrificans KACC 14055T.</title>
        <authorList>
            <person name="Hyun D.-W."/>
            <person name="Bae J.-W."/>
        </authorList>
    </citation>
    <scope>NUCLEOTIDE SEQUENCE [LARGE SCALE GENOMIC DNA]</scope>
    <source>
        <strain evidence="7 8">KACC 14055</strain>
    </source>
</reference>
<dbReference type="CDD" id="cd06342">
    <property type="entry name" value="PBP1_ABC_LIVBP-like"/>
    <property type="match status" value="1"/>
</dbReference>
<evidence type="ECO:0000256" key="4">
    <source>
        <dbReference type="ARBA" id="ARBA00022970"/>
    </source>
</evidence>
<dbReference type="InterPro" id="IPR000709">
    <property type="entry name" value="Leu_Ile_Val-bd"/>
</dbReference>
<dbReference type="SUPFAM" id="SSF53822">
    <property type="entry name" value="Periplasmic binding protein-like I"/>
    <property type="match status" value="1"/>
</dbReference>
<comment type="similarity">
    <text evidence="1">Belongs to the leucine-binding protein family.</text>
</comment>
<dbReference type="KEGG" id="ldn:H9L06_09295"/>
<dbReference type="Pfam" id="PF13458">
    <property type="entry name" value="Peripla_BP_6"/>
    <property type="match status" value="1"/>
</dbReference>
<evidence type="ECO:0000256" key="2">
    <source>
        <dbReference type="ARBA" id="ARBA00022448"/>
    </source>
</evidence>
<dbReference type="Gene3D" id="3.40.50.2300">
    <property type="match status" value="2"/>
</dbReference>
<dbReference type="EMBL" id="CP060716">
    <property type="protein sequence ID" value="QNN62446.1"/>
    <property type="molecule type" value="Genomic_DNA"/>
</dbReference>
<dbReference type="RefSeq" id="WP_187554916.1">
    <property type="nucleotide sequence ID" value="NZ_CP060716.1"/>
</dbReference>
<keyword evidence="3 5" id="KW-0732">Signal</keyword>
<evidence type="ECO:0000259" key="6">
    <source>
        <dbReference type="Pfam" id="PF13458"/>
    </source>
</evidence>
<feature type="signal peptide" evidence="5">
    <location>
        <begin position="1"/>
        <end position="34"/>
    </location>
</feature>